<name>A0A3P6FTJ4_BRAOL</name>
<organism evidence="1">
    <name type="scientific">Brassica oleracea</name>
    <name type="common">Wild cabbage</name>
    <dbReference type="NCBI Taxonomy" id="3712"/>
    <lineage>
        <taxon>Eukaryota</taxon>
        <taxon>Viridiplantae</taxon>
        <taxon>Streptophyta</taxon>
        <taxon>Embryophyta</taxon>
        <taxon>Tracheophyta</taxon>
        <taxon>Spermatophyta</taxon>
        <taxon>Magnoliopsida</taxon>
        <taxon>eudicotyledons</taxon>
        <taxon>Gunneridae</taxon>
        <taxon>Pentapetalae</taxon>
        <taxon>rosids</taxon>
        <taxon>malvids</taxon>
        <taxon>Brassicales</taxon>
        <taxon>Brassicaceae</taxon>
        <taxon>Brassiceae</taxon>
        <taxon>Brassica</taxon>
    </lineage>
</organism>
<sequence>MLEHLCFMSPNGALATQLPLHCPFLLPSRSGSTSKVFPWTYEALKVSALQQVSSASLKNR</sequence>
<dbReference type="AlphaFoldDB" id="A0A3P6FTJ4"/>
<gene>
    <name evidence="1" type="ORF">BOLC8T48919H</name>
</gene>
<protein>
    <submittedName>
        <fullName evidence="1">Uncharacterized protein</fullName>
    </submittedName>
</protein>
<proteinExistence type="predicted"/>
<evidence type="ECO:0000313" key="1">
    <source>
        <dbReference type="EMBL" id="VDD55690.1"/>
    </source>
</evidence>
<accession>A0A3P6FTJ4</accession>
<reference evidence="1" key="1">
    <citation type="submission" date="2018-11" db="EMBL/GenBank/DDBJ databases">
        <authorList>
            <consortium name="Genoscope - CEA"/>
            <person name="William W."/>
        </authorList>
    </citation>
    <scope>NUCLEOTIDE SEQUENCE</scope>
</reference>
<dbReference type="EMBL" id="LR031879">
    <property type="protein sequence ID" value="VDD55690.1"/>
    <property type="molecule type" value="Genomic_DNA"/>
</dbReference>